<dbReference type="RefSeq" id="WP_311361176.1">
    <property type="nucleotide sequence ID" value="NZ_JAVRIE010000002.1"/>
</dbReference>
<feature type="active site" evidence="1">
    <location>
        <position position="82"/>
    </location>
</feature>
<dbReference type="PANTHER" id="PTHR43747:SF4">
    <property type="entry name" value="FLAVIN-DEPENDENT TRYPTOPHAN HALOGENASE"/>
    <property type="match status" value="1"/>
</dbReference>
<keyword evidence="2" id="KW-0547">Nucleotide-binding</keyword>
<keyword evidence="2" id="KW-0285">Flavoprotein</keyword>
<comment type="caution">
    <text evidence="3">The sequence shown here is derived from an EMBL/GenBank/DDBJ whole genome shotgun (WGS) entry which is preliminary data.</text>
</comment>
<accession>A0AAW8QZB2</accession>
<evidence type="ECO:0000256" key="2">
    <source>
        <dbReference type="PIRSR" id="PIRSR011396-2"/>
    </source>
</evidence>
<dbReference type="PIRSF" id="PIRSF011396">
    <property type="entry name" value="Trp_halogenase"/>
    <property type="match status" value="1"/>
</dbReference>
<proteinExistence type="predicted"/>
<sequence length="505" mass="57680">MNSSQNNIQNVVILGGGSAGWMTAAALSKVFNSDKCNITLIESESVGTVSVGEATIPQISLFNTLLGIDENKFVKFTKGTFKLGIEFANWKKKGHSYMHPFGTYGTNMDAIQFHHYWLKMYLQDKAPDLSAYSLLCNAAYKGKFNRSQAIKNSPLSNIAYAFHFDATLYAKYLRSFSEERGVTRIEGKVKDVFTRSSNGFIDSLLLEDGQRIEGDLFIDCSGFKGLLIEQTLKTGFEDWSEWLPCDRAVAMQCMPKDEVKPYTKSTAQDAGWTWRIPLQHRIGNGYVYPSQYVSDEEALETLRGQMESEPITEPNFLRWQTGRRNKMWNKNVVAIGLSAGFIEPLESTGLHLIQTAISRLMGFFPHRGFNQIDIDHFNEQSKLEMEQIRDFIILHYKLTEREDTPFWEYCKNMPVPKNLEDKMALYESNGRIFRYETELFDETSWLAVMHGQGLRPEGYHPIVDNLPEEEVSRRLQHIQSVIDKSVDTLPTQDEFIAKFCAATPD</sequence>
<dbReference type="Proteomes" id="UP001249020">
    <property type="component" value="Unassembled WGS sequence"/>
</dbReference>
<dbReference type="PANTHER" id="PTHR43747">
    <property type="entry name" value="FAD-BINDING PROTEIN"/>
    <property type="match status" value="1"/>
</dbReference>
<evidence type="ECO:0000313" key="4">
    <source>
        <dbReference type="Proteomes" id="UP001249020"/>
    </source>
</evidence>
<dbReference type="InterPro" id="IPR050816">
    <property type="entry name" value="Flavin-dep_Halogenase_NPB"/>
</dbReference>
<feature type="binding site" evidence="2">
    <location>
        <position position="189"/>
    </location>
    <ligand>
        <name>FAD</name>
        <dbReference type="ChEBI" id="CHEBI:57692"/>
    </ligand>
</feature>
<organism evidence="3 4">
    <name type="scientific">Brumicola blandensis</name>
    <dbReference type="NCBI Taxonomy" id="3075611"/>
    <lineage>
        <taxon>Bacteria</taxon>
        <taxon>Pseudomonadati</taxon>
        <taxon>Pseudomonadota</taxon>
        <taxon>Gammaproteobacteria</taxon>
        <taxon>Alteromonadales</taxon>
        <taxon>Alteromonadaceae</taxon>
        <taxon>Brumicola</taxon>
    </lineage>
</organism>
<keyword evidence="4" id="KW-1185">Reference proteome</keyword>
<dbReference type="GO" id="GO:0004497">
    <property type="term" value="F:monooxygenase activity"/>
    <property type="evidence" value="ECO:0007669"/>
    <property type="project" value="InterPro"/>
</dbReference>
<dbReference type="SUPFAM" id="SSF51905">
    <property type="entry name" value="FAD/NAD(P)-binding domain"/>
    <property type="match status" value="1"/>
</dbReference>
<protein>
    <submittedName>
        <fullName evidence="3">Tryptophan halogenase family protein</fullName>
    </submittedName>
</protein>
<dbReference type="InterPro" id="IPR006905">
    <property type="entry name" value="Flavin_halogenase"/>
</dbReference>
<dbReference type="Pfam" id="PF04820">
    <property type="entry name" value="Trp_halogenase"/>
    <property type="match status" value="1"/>
</dbReference>
<feature type="binding site" evidence="2">
    <location>
        <position position="337"/>
    </location>
    <ligand>
        <name>FAD</name>
        <dbReference type="ChEBI" id="CHEBI:57692"/>
    </ligand>
</feature>
<dbReference type="Gene3D" id="3.50.50.60">
    <property type="entry name" value="FAD/NAD(P)-binding domain"/>
    <property type="match status" value="1"/>
</dbReference>
<gene>
    <name evidence="3" type="ORF">RM544_07680</name>
</gene>
<evidence type="ECO:0000313" key="3">
    <source>
        <dbReference type="EMBL" id="MDT0582416.1"/>
    </source>
</evidence>
<reference evidence="3 4" key="1">
    <citation type="submission" date="2023-09" db="EMBL/GenBank/DDBJ databases">
        <authorList>
            <person name="Rey-Velasco X."/>
        </authorList>
    </citation>
    <scope>NUCLEOTIDE SEQUENCE [LARGE SCALE GENOMIC DNA]</scope>
    <source>
        <strain evidence="3 4">W409</strain>
    </source>
</reference>
<feature type="binding site" evidence="2">
    <location>
        <position position="346"/>
    </location>
    <ligand>
        <name>L-tryptophan</name>
        <dbReference type="ChEBI" id="CHEBI:57912"/>
    </ligand>
</feature>
<dbReference type="InterPro" id="IPR036188">
    <property type="entry name" value="FAD/NAD-bd_sf"/>
</dbReference>
<name>A0AAW8QZB2_9ALTE</name>
<feature type="binding site" evidence="2">
    <location>
        <position position="82"/>
    </location>
    <ligand>
        <name>7-chloro-L-tryptophan</name>
        <dbReference type="ChEBI" id="CHEBI:58713"/>
    </ligand>
</feature>
<dbReference type="GO" id="GO:0000166">
    <property type="term" value="F:nucleotide binding"/>
    <property type="evidence" value="ECO:0007669"/>
    <property type="project" value="UniProtKB-KW"/>
</dbReference>
<keyword evidence="2" id="KW-0274">FAD</keyword>
<feature type="binding site" evidence="2">
    <location>
        <begin position="16"/>
        <end position="19"/>
    </location>
    <ligand>
        <name>FAD</name>
        <dbReference type="ChEBI" id="CHEBI:57692"/>
    </ligand>
</feature>
<dbReference type="AlphaFoldDB" id="A0AAW8QZB2"/>
<dbReference type="EMBL" id="JAVRIE010000002">
    <property type="protein sequence ID" value="MDT0582416.1"/>
    <property type="molecule type" value="Genomic_DNA"/>
</dbReference>
<dbReference type="InterPro" id="IPR033856">
    <property type="entry name" value="Trp_halogen"/>
</dbReference>
<dbReference type="SMR" id="A0AAW8QZB2"/>
<evidence type="ECO:0000256" key="1">
    <source>
        <dbReference type="PIRSR" id="PIRSR011396-1"/>
    </source>
</evidence>